<dbReference type="SUPFAM" id="SSF51182">
    <property type="entry name" value="RmlC-like cupins"/>
    <property type="match status" value="1"/>
</dbReference>
<organism evidence="3 4">
    <name type="scientific">Candidatus Collierbacteria bacterium RIFOXYA2_FULL_46_10</name>
    <dbReference type="NCBI Taxonomy" id="1817726"/>
    <lineage>
        <taxon>Bacteria</taxon>
        <taxon>Candidatus Collieribacteriota</taxon>
    </lineage>
</organism>
<evidence type="ECO:0000313" key="3">
    <source>
        <dbReference type="EMBL" id="OGD74339.1"/>
    </source>
</evidence>
<dbReference type="GO" id="GO:0003677">
    <property type="term" value="F:DNA binding"/>
    <property type="evidence" value="ECO:0007669"/>
    <property type="project" value="UniProtKB-KW"/>
</dbReference>
<evidence type="ECO:0000256" key="1">
    <source>
        <dbReference type="ARBA" id="ARBA00023125"/>
    </source>
</evidence>
<dbReference type="InterPro" id="IPR014710">
    <property type="entry name" value="RmlC-like_jellyroll"/>
</dbReference>
<gene>
    <name evidence="3" type="ORF">A2228_02270</name>
</gene>
<dbReference type="Gene3D" id="2.60.120.10">
    <property type="entry name" value="Jelly Rolls"/>
    <property type="match status" value="1"/>
</dbReference>
<accession>A0A1F5F3Y8</accession>
<comment type="caution">
    <text evidence="3">The sequence shown here is derived from an EMBL/GenBank/DDBJ whole genome shotgun (WGS) entry which is preliminary data.</text>
</comment>
<dbReference type="InterPro" id="IPR011051">
    <property type="entry name" value="RmlC_Cupin_sf"/>
</dbReference>
<dbReference type="InterPro" id="IPR003313">
    <property type="entry name" value="AraC-bd"/>
</dbReference>
<dbReference type="EMBL" id="MFAK01000037">
    <property type="protein sequence ID" value="OGD74339.1"/>
    <property type="molecule type" value="Genomic_DNA"/>
</dbReference>
<protein>
    <recommendedName>
        <fullName evidence="2">AraC-type arabinose-binding/dimerisation domain-containing protein</fullName>
    </recommendedName>
</protein>
<sequence length="108" mass="12421">MEFRCGSDRRTVFLDRVGMDNIESFQVVQLTEDLDEPYHTNTSGLVLCFVVEGWMEAHCAGQDYRIEEGGGIVFEPGERHRINKGKGWMLSLSTKNYEKSLGTQWEEK</sequence>
<dbReference type="CDD" id="cd02208">
    <property type="entry name" value="cupin_RmlC-like"/>
    <property type="match status" value="1"/>
</dbReference>
<keyword evidence="1" id="KW-0238">DNA-binding</keyword>
<dbReference type="Proteomes" id="UP000176191">
    <property type="component" value="Unassembled WGS sequence"/>
</dbReference>
<dbReference type="GO" id="GO:0006355">
    <property type="term" value="P:regulation of DNA-templated transcription"/>
    <property type="evidence" value="ECO:0007669"/>
    <property type="project" value="InterPro"/>
</dbReference>
<name>A0A1F5F3Y8_9BACT</name>
<proteinExistence type="predicted"/>
<evidence type="ECO:0000313" key="4">
    <source>
        <dbReference type="Proteomes" id="UP000176191"/>
    </source>
</evidence>
<dbReference type="Pfam" id="PF02311">
    <property type="entry name" value="AraC_binding"/>
    <property type="match status" value="1"/>
</dbReference>
<dbReference type="AlphaFoldDB" id="A0A1F5F3Y8"/>
<feature type="domain" description="AraC-type arabinose-binding/dimerisation" evidence="2">
    <location>
        <begin position="42"/>
        <end position="88"/>
    </location>
</feature>
<reference evidence="3 4" key="1">
    <citation type="journal article" date="2016" name="Nat. Commun.">
        <title>Thousands of microbial genomes shed light on interconnected biogeochemical processes in an aquifer system.</title>
        <authorList>
            <person name="Anantharaman K."/>
            <person name="Brown C.T."/>
            <person name="Hug L.A."/>
            <person name="Sharon I."/>
            <person name="Castelle C.J."/>
            <person name="Probst A.J."/>
            <person name="Thomas B.C."/>
            <person name="Singh A."/>
            <person name="Wilkins M.J."/>
            <person name="Karaoz U."/>
            <person name="Brodie E.L."/>
            <person name="Williams K.H."/>
            <person name="Hubbard S.S."/>
            <person name="Banfield J.F."/>
        </authorList>
    </citation>
    <scope>NUCLEOTIDE SEQUENCE [LARGE SCALE GENOMIC DNA]</scope>
</reference>
<evidence type="ECO:0000259" key="2">
    <source>
        <dbReference type="Pfam" id="PF02311"/>
    </source>
</evidence>